<dbReference type="InterPro" id="IPR002123">
    <property type="entry name" value="Plipid/glycerol_acylTrfase"/>
</dbReference>
<dbReference type="SMART" id="SM00563">
    <property type="entry name" value="PlsC"/>
    <property type="match status" value="1"/>
</dbReference>
<dbReference type="EMBL" id="ASGY01000099">
    <property type="protein sequence ID" value="KGE67275.1"/>
    <property type="molecule type" value="Genomic_DNA"/>
</dbReference>
<evidence type="ECO:0000256" key="4">
    <source>
        <dbReference type="SAM" id="Phobius"/>
    </source>
</evidence>
<dbReference type="RefSeq" id="WP_038846467.1">
    <property type="nucleotide sequence ID" value="NZ_ASGY01000099.1"/>
</dbReference>
<dbReference type="Pfam" id="PF01553">
    <property type="entry name" value="Acyltransferase"/>
    <property type="match status" value="1"/>
</dbReference>
<dbReference type="Proteomes" id="UP000030060">
    <property type="component" value="Unassembled WGS sequence"/>
</dbReference>
<proteinExistence type="predicted"/>
<keyword evidence="4" id="KW-0472">Membrane</keyword>
<reference evidence="6 7" key="1">
    <citation type="journal article" date="2013" name="Genome Announc.">
        <title>Draft Genome Sequence of Pseudomonas fluorescens LMG 5329, a White Line-Inducing Principle-Producing Bioindicator for the Mushroom Pathogen Pseudomonas tolaasii.</title>
        <authorList>
            <person name="Ghequire M.G."/>
            <person name="Rokni-Zadeh H."/>
            <person name="Zarrineh P."/>
            <person name="De Mot R."/>
        </authorList>
    </citation>
    <scope>NUCLEOTIDE SEQUENCE [LARGE SCALE GENOMIC DNA]</scope>
    <source>
        <strain evidence="6 7">LMG 5329</strain>
    </source>
</reference>
<evidence type="ECO:0000313" key="6">
    <source>
        <dbReference type="EMBL" id="KGE67275.1"/>
    </source>
</evidence>
<dbReference type="OrthoDB" id="9812274at2"/>
<dbReference type="PANTHER" id="PTHR10434">
    <property type="entry name" value="1-ACYL-SN-GLYCEROL-3-PHOSPHATE ACYLTRANSFERASE"/>
    <property type="match status" value="1"/>
</dbReference>
<evidence type="ECO:0000259" key="5">
    <source>
        <dbReference type="SMART" id="SM00563"/>
    </source>
</evidence>
<evidence type="ECO:0000256" key="3">
    <source>
        <dbReference type="ARBA" id="ARBA00023315"/>
    </source>
</evidence>
<dbReference type="PANTHER" id="PTHR10434:SF66">
    <property type="entry name" value="PHOSPHOLIPID_GLYCEROL ACYLTRANSFERASE DOMAIN-CONTAINING PROTEIN"/>
    <property type="match status" value="1"/>
</dbReference>
<name>A0A0A1YZ27_PSEFL</name>
<dbReference type="GO" id="GO:0006654">
    <property type="term" value="P:phosphatidic acid biosynthetic process"/>
    <property type="evidence" value="ECO:0007669"/>
    <property type="project" value="TreeGrafter"/>
</dbReference>
<feature type="transmembrane region" description="Helical" evidence="4">
    <location>
        <begin position="20"/>
        <end position="45"/>
    </location>
</feature>
<keyword evidence="4" id="KW-1133">Transmembrane helix</keyword>
<keyword evidence="3 6" id="KW-0012">Acyltransferase</keyword>
<evidence type="ECO:0000256" key="1">
    <source>
        <dbReference type="ARBA" id="ARBA00005189"/>
    </source>
</evidence>
<accession>A0A0A1YZ27</accession>
<protein>
    <submittedName>
        <fullName evidence="6">Acyltransferase</fullName>
    </submittedName>
</protein>
<comment type="caution">
    <text evidence="6">The sequence shown here is derived from an EMBL/GenBank/DDBJ whole genome shotgun (WGS) entry which is preliminary data.</text>
</comment>
<organism evidence="6 7">
    <name type="scientific">Pseudomonas fluorescens LMG 5329</name>
    <dbReference type="NCBI Taxonomy" id="1324332"/>
    <lineage>
        <taxon>Bacteria</taxon>
        <taxon>Pseudomonadati</taxon>
        <taxon>Pseudomonadota</taxon>
        <taxon>Gammaproteobacteria</taxon>
        <taxon>Pseudomonadales</taxon>
        <taxon>Pseudomonadaceae</taxon>
        <taxon>Pseudomonas</taxon>
    </lineage>
</organism>
<dbReference type="GO" id="GO:0003841">
    <property type="term" value="F:1-acylglycerol-3-phosphate O-acyltransferase activity"/>
    <property type="evidence" value="ECO:0007669"/>
    <property type="project" value="TreeGrafter"/>
</dbReference>
<sequence length="270" mass="29740">MELATQALNEKPRDAYYWRLFATAASFALFGFGGLCLRLLVFPLLSCLPGDAAKHRNRARHTISWLFWFFIRLMQRAGVLTYSVEGAENLGRPGQMIIANHPSLIDVVFLIGLVRQANCVVKQSLWQNPFTRGPVRDAGYISNDGSAEMLDAAADALRGGQTLIIFPEGTRTTPGAAPAFHRGGAAIALRGATIITPVVIKVSPTTLTKAEPWYRIPKCRVHFSLRVGADIEPQAFASKGPAPQASRKLNDYLHHYFTKELAEDERPTPP</sequence>
<dbReference type="CDD" id="cd07989">
    <property type="entry name" value="LPLAT_AGPAT-like"/>
    <property type="match status" value="1"/>
</dbReference>
<evidence type="ECO:0000313" key="7">
    <source>
        <dbReference type="Proteomes" id="UP000030060"/>
    </source>
</evidence>
<gene>
    <name evidence="6" type="ORF">K814_0114405</name>
</gene>
<dbReference type="SUPFAM" id="SSF69593">
    <property type="entry name" value="Glycerol-3-phosphate (1)-acyltransferase"/>
    <property type="match status" value="1"/>
</dbReference>
<evidence type="ECO:0000256" key="2">
    <source>
        <dbReference type="ARBA" id="ARBA00022679"/>
    </source>
</evidence>
<feature type="domain" description="Phospholipid/glycerol acyltransferase" evidence="5">
    <location>
        <begin position="95"/>
        <end position="203"/>
    </location>
</feature>
<keyword evidence="4" id="KW-0812">Transmembrane</keyword>
<comment type="pathway">
    <text evidence="1">Lipid metabolism.</text>
</comment>
<keyword evidence="2 6" id="KW-0808">Transferase</keyword>
<dbReference type="AlphaFoldDB" id="A0A0A1YZ27"/>